<gene>
    <name evidence="2" type="ORF">F2Q70_00045096</name>
</gene>
<evidence type="ECO:0000256" key="1">
    <source>
        <dbReference type="SAM" id="MobiDB-lite"/>
    </source>
</evidence>
<name>A0A8S9KJQ3_BRACR</name>
<protein>
    <submittedName>
        <fullName evidence="2">Uncharacterized protein</fullName>
    </submittedName>
</protein>
<proteinExistence type="predicted"/>
<dbReference type="EMBL" id="QGKY02000164">
    <property type="protein sequence ID" value="KAF2594635.1"/>
    <property type="molecule type" value="Genomic_DNA"/>
</dbReference>
<accession>A0A8S9KJQ3</accession>
<evidence type="ECO:0000313" key="2">
    <source>
        <dbReference type="EMBL" id="KAF2594635.1"/>
    </source>
</evidence>
<reference evidence="2" key="1">
    <citation type="submission" date="2019-12" db="EMBL/GenBank/DDBJ databases">
        <title>Genome sequencing and annotation of Brassica cretica.</title>
        <authorList>
            <person name="Studholme D.J."/>
            <person name="Sarris P.F."/>
        </authorList>
    </citation>
    <scope>NUCLEOTIDE SEQUENCE</scope>
    <source>
        <strain evidence="2">PFS-102/07</strain>
        <tissue evidence="2">Leaf</tissue>
    </source>
</reference>
<dbReference type="AlphaFoldDB" id="A0A8S9KJQ3"/>
<feature type="region of interest" description="Disordered" evidence="1">
    <location>
        <begin position="1"/>
        <end position="38"/>
    </location>
</feature>
<sequence length="77" mass="8779">MFGTRDPGCIGVTEDRRVSSVLEDQEVPSSPDRPRDPWEELKSSGRLLFRVAEESFRCSAKYLNFDEYSPDGLRSHA</sequence>
<organism evidence="2">
    <name type="scientific">Brassica cretica</name>
    <name type="common">Mustard</name>
    <dbReference type="NCBI Taxonomy" id="69181"/>
    <lineage>
        <taxon>Eukaryota</taxon>
        <taxon>Viridiplantae</taxon>
        <taxon>Streptophyta</taxon>
        <taxon>Embryophyta</taxon>
        <taxon>Tracheophyta</taxon>
        <taxon>Spermatophyta</taxon>
        <taxon>Magnoliopsida</taxon>
        <taxon>eudicotyledons</taxon>
        <taxon>Gunneridae</taxon>
        <taxon>Pentapetalae</taxon>
        <taxon>rosids</taxon>
        <taxon>malvids</taxon>
        <taxon>Brassicales</taxon>
        <taxon>Brassicaceae</taxon>
        <taxon>Brassiceae</taxon>
        <taxon>Brassica</taxon>
    </lineage>
</organism>
<comment type="caution">
    <text evidence="2">The sequence shown here is derived from an EMBL/GenBank/DDBJ whole genome shotgun (WGS) entry which is preliminary data.</text>
</comment>